<evidence type="ECO:0000313" key="2">
    <source>
        <dbReference type="Proteomes" id="UP000503447"/>
    </source>
</evidence>
<protein>
    <submittedName>
        <fullName evidence="1">Uncharacterized protein</fullName>
    </submittedName>
</protein>
<dbReference type="KEGG" id="ftj:FTUN_2937"/>
<gene>
    <name evidence="1" type="ORF">FTUN_2937</name>
</gene>
<organism evidence="1 2">
    <name type="scientific">Frigoriglobus tundricola</name>
    <dbReference type="NCBI Taxonomy" id="2774151"/>
    <lineage>
        <taxon>Bacteria</taxon>
        <taxon>Pseudomonadati</taxon>
        <taxon>Planctomycetota</taxon>
        <taxon>Planctomycetia</taxon>
        <taxon>Gemmatales</taxon>
        <taxon>Gemmataceae</taxon>
        <taxon>Frigoriglobus</taxon>
    </lineage>
</organism>
<reference evidence="2" key="1">
    <citation type="submission" date="2020-05" db="EMBL/GenBank/DDBJ databases">
        <title>Frigoriglobus tundricola gen. nov., sp. nov., a psychrotolerant cellulolytic planctomycete of the family Gemmataceae with two divergent copies of 16S rRNA gene.</title>
        <authorList>
            <person name="Kulichevskaya I.S."/>
            <person name="Ivanova A.A."/>
            <person name="Naumoff D.G."/>
            <person name="Beletsky A.V."/>
            <person name="Rijpstra W.I.C."/>
            <person name="Sinninghe Damste J.S."/>
            <person name="Mardanov A.V."/>
            <person name="Ravin N.V."/>
            <person name="Dedysh S.N."/>
        </authorList>
    </citation>
    <scope>NUCLEOTIDE SEQUENCE [LARGE SCALE GENOMIC DNA]</scope>
    <source>
        <strain evidence="2">PL17</strain>
    </source>
</reference>
<name>A0A6M5YN95_9BACT</name>
<proteinExistence type="predicted"/>
<dbReference type="Proteomes" id="UP000503447">
    <property type="component" value="Chromosome"/>
</dbReference>
<keyword evidence="2" id="KW-1185">Reference proteome</keyword>
<evidence type="ECO:0000313" key="1">
    <source>
        <dbReference type="EMBL" id="QJW95388.1"/>
    </source>
</evidence>
<dbReference type="AlphaFoldDB" id="A0A6M5YN95"/>
<sequence>MERKGAGANIPQQPRRRRAVGSGYLRVIENAPLAGPK</sequence>
<dbReference type="EMBL" id="CP053452">
    <property type="protein sequence ID" value="QJW95388.1"/>
    <property type="molecule type" value="Genomic_DNA"/>
</dbReference>
<accession>A0A6M5YN95</accession>